<dbReference type="Gene3D" id="3.50.50.60">
    <property type="entry name" value="FAD/NAD(P)-binding domain"/>
    <property type="match status" value="1"/>
</dbReference>
<comment type="caution">
    <text evidence="4">The sequence shown here is derived from an EMBL/GenBank/DDBJ whole genome shotgun (WGS) entry which is preliminary data.</text>
</comment>
<comment type="similarity">
    <text evidence="2">Belongs to the flavin-dependent halogenase family. Bacterial tryptophan halogenase subfamily.</text>
</comment>
<dbReference type="PANTHER" id="PTHR43747:SF5">
    <property type="entry name" value="FAD-BINDING DOMAIN-CONTAINING PROTEIN"/>
    <property type="match status" value="1"/>
</dbReference>
<keyword evidence="1" id="KW-0560">Oxidoreductase</keyword>
<reference evidence="4" key="2">
    <citation type="submission" date="2020-09" db="EMBL/GenBank/DDBJ databases">
        <authorList>
            <person name="Sun Q."/>
            <person name="Ohkuma M."/>
        </authorList>
    </citation>
    <scope>NUCLEOTIDE SEQUENCE</scope>
    <source>
        <strain evidence="4">JCM 4346</strain>
    </source>
</reference>
<dbReference type="InterPro" id="IPR036188">
    <property type="entry name" value="FAD/NAD-bd_sf"/>
</dbReference>
<dbReference type="AlphaFoldDB" id="A0A918FQS2"/>
<gene>
    <name evidence="4" type="ORF">GCM10010251_95680</name>
</gene>
<proteinExistence type="inferred from homology"/>
<evidence type="ECO:0000313" key="4">
    <source>
        <dbReference type="EMBL" id="GGR63914.1"/>
    </source>
</evidence>
<dbReference type="SUPFAM" id="SSF51905">
    <property type="entry name" value="FAD/NAD(P)-binding domain"/>
    <property type="match status" value="1"/>
</dbReference>
<dbReference type="GO" id="GO:0016491">
    <property type="term" value="F:oxidoreductase activity"/>
    <property type="evidence" value="ECO:0007669"/>
    <property type="project" value="UniProtKB-KW"/>
</dbReference>
<protein>
    <submittedName>
        <fullName evidence="4">FAD-dependent oxidoreductase</fullName>
    </submittedName>
</protein>
<dbReference type="PANTHER" id="PTHR43747">
    <property type="entry name" value="FAD-BINDING PROTEIN"/>
    <property type="match status" value="1"/>
</dbReference>
<name>A0A918FQS2_9ACTN</name>
<reference evidence="4" key="1">
    <citation type="journal article" date="2014" name="Int. J. Syst. Evol. Microbiol.">
        <title>Complete genome sequence of Corynebacterium casei LMG S-19264T (=DSM 44701T), isolated from a smear-ripened cheese.</title>
        <authorList>
            <consortium name="US DOE Joint Genome Institute (JGI-PGF)"/>
            <person name="Walter F."/>
            <person name="Albersmeier A."/>
            <person name="Kalinowski J."/>
            <person name="Ruckert C."/>
        </authorList>
    </citation>
    <scope>NUCLEOTIDE SEQUENCE</scope>
    <source>
        <strain evidence="4">JCM 4346</strain>
    </source>
</reference>
<evidence type="ECO:0000256" key="1">
    <source>
        <dbReference type="ARBA" id="ARBA00023002"/>
    </source>
</evidence>
<evidence type="ECO:0000313" key="5">
    <source>
        <dbReference type="Proteomes" id="UP000658320"/>
    </source>
</evidence>
<evidence type="ECO:0000259" key="3">
    <source>
        <dbReference type="Pfam" id="PF01494"/>
    </source>
</evidence>
<evidence type="ECO:0000256" key="2">
    <source>
        <dbReference type="ARBA" id="ARBA00038396"/>
    </source>
</evidence>
<dbReference type="GO" id="GO:0071949">
    <property type="term" value="F:FAD binding"/>
    <property type="evidence" value="ECO:0007669"/>
    <property type="project" value="InterPro"/>
</dbReference>
<sequence length="406" mass="43904">MYDVIVVGARCAGASAALLLARAGYRVALLERSRFPKDTLSTLYIHQPGVALLGRWNVLPDVVATGCPPLDRVQYTLDDIRLEGCSWPADGRRTAYAPRRRLLDAILVDAAVRAGADFRDNCTVQDLVFDDGRVTGVRTGGRAGQRTERARLVVGADGMRSTVAALAGAKTEIEDARATCAYYSYWSGLPPRFRLHESRGGWVGTVPTNDGATLVAGYFPQRDFAAVRADALGALLALVGRTAPEVRAEMADGQRLERVHGTGDQQNFFRQATGPGWALIGDAGHHKDSITARGITDAFTQAQLLADCVGDALHDPARLVAALTRFAARRTDTLMDHYHATLKTARLDPPAHQIDLLRAIATRADLTDRYFSVLSGVCPLDEFVTPELLDLLETPGATTGEEDTPR</sequence>
<feature type="domain" description="FAD-binding" evidence="3">
    <location>
        <begin position="2"/>
        <end position="177"/>
    </location>
</feature>
<organism evidence="4 5">
    <name type="scientific">Streptomyces aurantiogriseus</name>
    <dbReference type="NCBI Taxonomy" id="66870"/>
    <lineage>
        <taxon>Bacteria</taxon>
        <taxon>Bacillati</taxon>
        <taxon>Actinomycetota</taxon>
        <taxon>Actinomycetes</taxon>
        <taxon>Kitasatosporales</taxon>
        <taxon>Streptomycetaceae</taxon>
        <taxon>Streptomyces</taxon>
    </lineage>
</organism>
<dbReference type="Pfam" id="PF01494">
    <property type="entry name" value="FAD_binding_3"/>
    <property type="match status" value="1"/>
</dbReference>
<dbReference type="InterPro" id="IPR050816">
    <property type="entry name" value="Flavin-dep_Halogenase_NPB"/>
</dbReference>
<keyword evidence="5" id="KW-1185">Reference proteome</keyword>
<accession>A0A918FQS2</accession>
<dbReference type="Proteomes" id="UP000658320">
    <property type="component" value="Unassembled WGS sequence"/>
</dbReference>
<dbReference type="RefSeq" id="WP_189944323.1">
    <property type="nucleotide sequence ID" value="NZ_BMSX01000048.1"/>
</dbReference>
<dbReference type="PRINTS" id="PR00420">
    <property type="entry name" value="RNGMNOXGNASE"/>
</dbReference>
<dbReference type="InterPro" id="IPR002938">
    <property type="entry name" value="FAD-bd"/>
</dbReference>
<dbReference type="EMBL" id="BMSX01000048">
    <property type="protein sequence ID" value="GGR63914.1"/>
    <property type="molecule type" value="Genomic_DNA"/>
</dbReference>